<dbReference type="GO" id="GO:0016020">
    <property type="term" value="C:membrane"/>
    <property type="evidence" value="ECO:0007669"/>
    <property type="project" value="InterPro"/>
</dbReference>
<dbReference type="PANTHER" id="PTHR24273">
    <property type="entry name" value="FI04643P-RELATED"/>
    <property type="match status" value="1"/>
</dbReference>
<dbReference type="SUPFAM" id="SSF49313">
    <property type="entry name" value="Cadherin-like"/>
    <property type="match status" value="6"/>
</dbReference>
<dbReference type="PANTHER" id="PTHR24273:SF32">
    <property type="entry name" value="HYALIN"/>
    <property type="match status" value="1"/>
</dbReference>
<dbReference type="InterPro" id="IPR015919">
    <property type="entry name" value="Cadherin-like_sf"/>
</dbReference>
<evidence type="ECO:0000256" key="1">
    <source>
        <dbReference type="ARBA" id="ARBA00022737"/>
    </source>
</evidence>
<dbReference type="EMBL" id="AEUN01000390">
    <property type="protein sequence ID" value="EHJ08121.1"/>
    <property type="molecule type" value="Genomic_DNA"/>
</dbReference>
<dbReference type="GO" id="GO:0005509">
    <property type="term" value="F:calcium ion binding"/>
    <property type="evidence" value="ECO:0007669"/>
    <property type="project" value="InterPro"/>
</dbReference>
<feature type="non-terminal residue" evidence="3">
    <location>
        <position position="555"/>
    </location>
</feature>
<dbReference type="Proteomes" id="UP000005413">
    <property type="component" value="Unassembled WGS sequence"/>
</dbReference>
<organism evidence="3 4">
    <name type="scientific">Staphylococcus simiae CCM 7213 = CCUG 51256</name>
    <dbReference type="NCBI Taxonomy" id="911238"/>
    <lineage>
        <taxon>Bacteria</taxon>
        <taxon>Bacillati</taxon>
        <taxon>Bacillota</taxon>
        <taxon>Bacilli</taxon>
        <taxon>Bacillales</taxon>
        <taxon>Staphylococcaceae</taxon>
        <taxon>Staphylococcus</taxon>
    </lineage>
</organism>
<protein>
    <submittedName>
        <fullName evidence="3">Cell wall associated biofilm protein</fullName>
    </submittedName>
</protein>
<gene>
    <name evidence="3" type="ORF">SS7213T_05752</name>
</gene>
<dbReference type="Pfam" id="PF05345">
    <property type="entry name" value="He_PIG"/>
    <property type="match status" value="6"/>
</dbReference>
<feature type="domain" description="HYR" evidence="2">
    <location>
        <begin position="101"/>
        <end position="191"/>
    </location>
</feature>
<keyword evidence="4" id="KW-1185">Reference proteome</keyword>
<evidence type="ECO:0000313" key="4">
    <source>
        <dbReference type="Proteomes" id="UP000005413"/>
    </source>
</evidence>
<feature type="non-terminal residue" evidence="3">
    <location>
        <position position="1"/>
    </location>
</feature>
<reference evidence="3 4" key="1">
    <citation type="journal article" date="2012" name="BMC Genomics">
        <title>Comparative genomic analysis of the genus Staphylococcus including Staphylococcus aureus and its newly described sister species Staphylococcus simiae.</title>
        <authorList>
            <person name="Suzuki H."/>
            <person name="Lefebure T."/>
            <person name="Pavinski Bitar P."/>
            <person name="Stanhope M.J."/>
        </authorList>
    </citation>
    <scope>NUCLEOTIDE SEQUENCE [LARGE SCALE GENOMIC DNA]</scope>
    <source>
        <strain evidence="3 4">CCM 7213</strain>
    </source>
</reference>
<dbReference type="RefSeq" id="WP_002463543.1">
    <property type="nucleotide sequence ID" value="NZ_AEUN01000390.1"/>
</dbReference>
<name>G5JI65_9STAP</name>
<evidence type="ECO:0000313" key="3">
    <source>
        <dbReference type="EMBL" id="EHJ08121.1"/>
    </source>
</evidence>
<feature type="domain" description="HYR" evidence="2">
    <location>
        <begin position="279"/>
        <end position="369"/>
    </location>
</feature>
<dbReference type="AlphaFoldDB" id="G5JI65"/>
<dbReference type="PROSITE" id="PS50825">
    <property type="entry name" value="HYR"/>
    <property type="match status" value="2"/>
</dbReference>
<evidence type="ECO:0000259" key="2">
    <source>
        <dbReference type="PROSITE" id="PS50825"/>
    </source>
</evidence>
<proteinExistence type="predicted"/>
<sequence length="555" mass="57345">NTTETKFTITVVDTTAPTVKAIDDQTKEVNTPIDNIVIDGSDNSGQPVTNSVSGLPNGVTFDETTNTISGSPTTVGTYPVTVTTTDAEGNTTETKFTITVVDTTAPTVKAIDDQTKEVNTPIDNIVIDGSDNSDQPVTNSVSGLPAGVTFDETTNTISGSPTTVGTYPVTVTTTDAEGNTTETKFTITVVDTTAPTVKAIDDQTKEVNTPIDSITIDGQDNSGQPVTNSVSGLPNGVTFDEATNTISGSPTTVGTYPVTVTTTDAEGNTTTTQFTITVVDTTAPTVKAIDDQTREVNTPIDNIVIDSQDNSGQPVTNSVSGLPAGVTFDESTNTISGSPTTVGTYPVTVTTTDAEGNTTETQFTITVVDTTAPTVKAIDDQTKEVNTPIDNIVIDSQDNSGQPVTNSVSDLPEGVTFDEATNTISGIPTTVGTYPVIVTTTDAEGNTTTTKFTITVIDTTAPTVKAIDDQTKEVNTPIDNIVIEGSDNSGQPVTNSVSGLPNGVTFDEATNTISGSPTTVGTYPVTVTTTDAEGNTTTTQFTITVVDTTAPTVKD</sequence>
<dbReference type="InterPro" id="IPR003410">
    <property type="entry name" value="HYR_dom"/>
</dbReference>
<dbReference type="Gene3D" id="2.60.40.10">
    <property type="entry name" value="Immunoglobulins"/>
    <property type="match status" value="6"/>
</dbReference>
<dbReference type="InterPro" id="IPR013783">
    <property type="entry name" value="Ig-like_fold"/>
</dbReference>
<accession>G5JI65</accession>
<comment type="caution">
    <text evidence="3">The sequence shown here is derived from an EMBL/GenBank/DDBJ whole genome shotgun (WGS) entry which is preliminary data.</text>
</comment>
<keyword evidence="1" id="KW-0677">Repeat</keyword>